<evidence type="ECO:0000256" key="5">
    <source>
        <dbReference type="ARBA" id="ARBA00023136"/>
    </source>
</evidence>
<dbReference type="PANTHER" id="PTHR30250:SF11">
    <property type="entry name" value="O-ANTIGEN TRANSPORTER-RELATED"/>
    <property type="match status" value="1"/>
</dbReference>
<organism evidence="7 8">
    <name type="scientific">Streptococcus xiaochunlingii</name>
    <dbReference type="NCBI Taxonomy" id="2589788"/>
    <lineage>
        <taxon>Bacteria</taxon>
        <taxon>Bacillati</taxon>
        <taxon>Bacillota</taxon>
        <taxon>Bacilli</taxon>
        <taxon>Lactobacillales</taxon>
        <taxon>Streptococcaceae</taxon>
        <taxon>Streptococcus</taxon>
    </lineage>
</organism>
<feature type="transmembrane region" description="Helical" evidence="6">
    <location>
        <begin position="105"/>
        <end position="122"/>
    </location>
</feature>
<evidence type="ECO:0000256" key="3">
    <source>
        <dbReference type="ARBA" id="ARBA00022692"/>
    </source>
</evidence>
<dbReference type="EMBL" id="VFSG01000001">
    <property type="protein sequence ID" value="TPE38066.1"/>
    <property type="molecule type" value="Genomic_DNA"/>
</dbReference>
<evidence type="ECO:0000256" key="6">
    <source>
        <dbReference type="SAM" id="Phobius"/>
    </source>
</evidence>
<gene>
    <name evidence="7" type="ORF">FJR71_03515</name>
</gene>
<keyword evidence="4 6" id="KW-1133">Transmembrane helix</keyword>
<evidence type="ECO:0000313" key="8">
    <source>
        <dbReference type="Proteomes" id="UP000319739"/>
    </source>
</evidence>
<reference evidence="7 8" key="1">
    <citation type="submission" date="2019-06" db="EMBL/GenBank/DDBJ databases">
        <authorList>
            <person name="Zou Y."/>
        </authorList>
    </citation>
    <scope>NUCLEOTIDE SEQUENCE [LARGE SCALE GENOMIC DNA]</scope>
    <source>
        <strain evidence="7 8">E24</strain>
    </source>
</reference>
<keyword evidence="5 6" id="KW-0472">Membrane</keyword>
<evidence type="ECO:0000256" key="2">
    <source>
        <dbReference type="ARBA" id="ARBA00022475"/>
    </source>
</evidence>
<protein>
    <submittedName>
        <fullName evidence="7">Lipopolysaccharide biosynthesis protein</fullName>
    </submittedName>
</protein>
<sequence length="442" mass="50488">MISKDKVSVKSSKLKKINISNQDSLNVSTKQNYVWNLFGTASSSLISVILLLFASRLLDSHNSDIFSIAYALGQQFFVLGYFQIRNMQSTDIQEKYSFRSYHNTRIVTIIMMIIASVGYVFIQGYDFYKSAIILLLVLYRAIDAYSDVFQGYFQQKNRSDLAGKVQFYRSWICIIVFGFSLLLTKSLMISSIVICLINLLLTVILDYRISIRNFNTSFSPSLVKDLSSIFSILREAFPLFLNGFLITYVYNEAKIDIDLLLTQGHFSNGIQRDFNVLFMPVFVLSLLFFILRPLTTQLSIYWYEQKYELFFKQIRLLFVVMTALGVIIIGLGYLIGTEILGLVYGTSLVEYKVPFAILLAGGILNVLALVIDIVMTIFRKQAYLVIAYIATFIVAKFITIPFVKGEGILGASLSFFISMIIFFSTSIIIYIWVNNNDKRKRS</sequence>
<feature type="transmembrane region" description="Helical" evidence="6">
    <location>
        <begin position="355"/>
        <end position="375"/>
    </location>
</feature>
<name>A0ABY2YED5_9STRE</name>
<keyword evidence="2" id="KW-1003">Cell membrane</keyword>
<comment type="subcellular location">
    <subcellularLocation>
        <location evidence="1">Cell membrane</location>
        <topology evidence="1">Multi-pass membrane protein</topology>
    </subcellularLocation>
</comment>
<feature type="transmembrane region" description="Helical" evidence="6">
    <location>
        <begin position="65"/>
        <end position="84"/>
    </location>
</feature>
<accession>A0ABY2YED5</accession>
<feature type="transmembrane region" description="Helical" evidence="6">
    <location>
        <begin position="167"/>
        <end position="183"/>
    </location>
</feature>
<evidence type="ECO:0000256" key="4">
    <source>
        <dbReference type="ARBA" id="ARBA00022989"/>
    </source>
</evidence>
<keyword evidence="3 6" id="KW-0812">Transmembrane</keyword>
<feature type="transmembrane region" description="Helical" evidence="6">
    <location>
        <begin position="276"/>
        <end position="295"/>
    </location>
</feature>
<feature type="transmembrane region" description="Helical" evidence="6">
    <location>
        <begin position="316"/>
        <end position="335"/>
    </location>
</feature>
<feature type="transmembrane region" description="Helical" evidence="6">
    <location>
        <begin position="408"/>
        <end position="433"/>
    </location>
</feature>
<dbReference type="PANTHER" id="PTHR30250">
    <property type="entry name" value="PST FAMILY PREDICTED COLANIC ACID TRANSPORTER"/>
    <property type="match status" value="1"/>
</dbReference>
<feature type="transmembrane region" description="Helical" evidence="6">
    <location>
        <begin position="33"/>
        <end position="53"/>
    </location>
</feature>
<dbReference type="Proteomes" id="UP000319739">
    <property type="component" value="Unassembled WGS sequence"/>
</dbReference>
<dbReference type="InterPro" id="IPR050833">
    <property type="entry name" value="Poly_Biosynth_Transport"/>
</dbReference>
<keyword evidence="8" id="KW-1185">Reference proteome</keyword>
<feature type="transmembrane region" description="Helical" evidence="6">
    <location>
        <begin position="382"/>
        <end position="402"/>
    </location>
</feature>
<evidence type="ECO:0000256" key="1">
    <source>
        <dbReference type="ARBA" id="ARBA00004651"/>
    </source>
</evidence>
<dbReference type="RefSeq" id="WP_140814110.1">
    <property type="nucleotide sequence ID" value="NZ_VFSG01000001.1"/>
</dbReference>
<feature type="transmembrane region" description="Helical" evidence="6">
    <location>
        <begin position="189"/>
        <end position="207"/>
    </location>
</feature>
<evidence type="ECO:0000313" key="7">
    <source>
        <dbReference type="EMBL" id="TPE38066.1"/>
    </source>
</evidence>
<proteinExistence type="predicted"/>
<comment type="caution">
    <text evidence="7">The sequence shown here is derived from an EMBL/GenBank/DDBJ whole genome shotgun (WGS) entry which is preliminary data.</text>
</comment>